<evidence type="ECO:0000259" key="2">
    <source>
        <dbReference type="Pfam" id="PF02769"/>
    </source>
</evidence>
<organism evidence="3 8">
    <name type="scientific">Methanococcus maripaludis</name>
    <name type="common">Methanococcus deltae</name>
    <dbReference type="NCBI Taxonomy" id="39152"/>
    <lineage>
        <taxon>Archaea</taxon>
        <taxon>Methanobacteriati</taxon>
        <taxon>Methanobacteriota</taxon>
        <taxon>Methanomada group</taxon>
        <taxon>Methanococci</taxon>
        <taxon>Methanococcales</taxon>
        <taxon>Methanococcaceae</taxon>
        <taxon>Methanococcus</taxon>
    </lineage>
</organism>
<evidence type="ECO:0000313" key="10">
    <source>
        <dbReference type="Proteomes" id="UP000567099"/>
    </source>
</evidence>
<dbReference type="GO" id="GO:0009030">
    <property type="term" value="F:thiamine-phosphate kinase activity"/>
    <property type="evidence" value="ECO:0007669"/>
    <property type="project" value="InterPro"/>
</dbReference>
<dbReference type="SUPFAM" id="SSF55326">
    <property type="entry name" value="PurM N-terminal domain-like"/>
    <property type="match status" value="1"/>
</dbReference>
<accession>A0A2L1C875</accession>
<proteinExistence type="predicted"/>
<dbReference type="InterPro" id="IPR011414">
    <property type="entry name" value="UCP036541_AIR"/>
</dbReference>
<dbReference type="SUPFAM" id="SSF56042">
    <property type="entry name" value="PurM C-terminal domain-like"/>
    <property type="match status" value="1"/>
</dbReference>
<dbReference type="Proteomes" id="UP000571854">
    <property type="component" value="Unassembled WGS sequence"/>
</dbReference>
<evidence type="ECO:0000313" key="3">
    <source>
        <dbReference type="EMBL" id="AVB75529.1"/>
    </source>
</evidence>
<dbReference type="InterPro" id="IPR036921">
    <property type="entry name" value="PurM-like_N_sf"/>
</dbReference>
<evidence type="ECO:0000313" key="6">
    <source>
        <dbReference type="EMBL" id="MBA2863854.1"/>
    </source>
</evidence>
<dbReference type="AlphaFoldDB" id="A0A2L1C875"/>
<dbReference type="EMBL" id="CP026606">
    <property type="protein sequence ID" value="AVB75529.1"/>
    <property type="molecule type" value="Genomic_DNA"/>
</dbReference>
<reference evidence="3" key="2">
    <citation type="submission" date="2018-02" db="EMBL/GenBank/DDBJ databases">
        <title>Complete genome sequence of the Methanococcus maripaludis type strain JJ (DSM 2067), a model for selenoprotein synthesis in Archaea.</title>
        <authorList>
            <person name="Poehlein A."/>
            <person name="Heym D."/>
            <person name="Quitzke V."/>
            <person name="Fersch J."/>
            <person name="Daniel R."/>
            <person name="Rother M."/>
        </authorList>
    </citation>
    <scope>NUCLEOTIDE SEQUENCE [LARGE SCALE GENOMIC DNA]</scope>
    <source>
        <strain evidence="3">DSM 2067</strain>
    </source>
</reference>
<dbReference type="GO" id="GO:0004642">
    <property type="term" value="F:phosphoribosylformylglycinamidine synthase activity"/>
    <property type="evidence" value="ECO:0007669"/>
    <property type="project" value="UniProtKB-EC"/>
</dbReference>
<evidence type="ECO:0000313" key="12">
    <source>
        <dbReference type="Proteomes" id="UP000590564"/>
    </source>
</evidence>
<dbReference type="PIRSF" id="PIRSF036541">
    <property type="entry name" value="UCP036541_AIR"/>
    <property type="match status" value="1"/>
</dbReference>
<dbReference type="PANTHER" id="PTHR30270">
    <property type="entry name" value="THIAMINE-MONOPHOSPHATE KINASE"/>
    <property type="match status" value="1"/>
</dbReference>
<dbReference type="Pfam" id="PF00586">
    <property type="entry name" value="AIRS"/>
    <property type="match status" value="1"/>
</dbReference>
<dbReference type="EMBL" id="JACDUH010000001">
    <property type="protein sequence ID" value="MBA2850718.1"/>
    <property type="molecule type" value="Genomic_DNA"/>
</dbReference>
<dbReference type="InterPro" id="IPR006283">
    <property type="entry name" value="ThiL-like"/>
</dbReference>
<evidence type="ECO:0000259" key="1">
    <source>
        <dbReference type="Pfam" id="PF00586"/>
    </source>
</evidence>
<dbReference type="Gene3D" id="3.90.650.10">
    <property type="entry name" value="PurM-like C-terminal domain"/>
    <property type="match status" value="1"/>
</dbReference>
<dbReference type="Proteomes" id="UP000239462">
    <property type="component" value="Chromosome"/>
</dbReference>
<dbReference type="InterPro" id="IPR016188">
    <property type="entry name" value="PurM-like_N"/>
</dbReference>
<dbReference type="GeneID" id="36101205"/>
<evidence type="ECO:0000313" key="4">
    <source>
        <dbReference type="EMBL" id="MBA2846768.1"/>
    </source>
</evidence>
<gene>
    <name evidence="3" type="primary">purL_1</name>
    <name evidence="5" type="ORF">HNP86_000849</name>
    <name evidence="4" type="ORF">HNP88_000952</name>
    <name evidence="6" type="ORF">HNP94_000854</name>
    <name evidence="7" type="ORF">HNP96_000161</name>
    <name evidence="3" type="ORF">MMJJ_01100</name>
</gene>
<dbReference type="Proteomes" id="UP000590564">
    <property type="component" value="Unassembled WGS sequence"/>
</dbReference>
<feature type="domain" description="PurM-like N-terminal" evidence="1">
    <location>
        <begin position="64"/>
        <end position="138"/>
    </location>
</feature>
<keyword evidence="3" id="KW-0436">Ligase</keyword>
<evidence type="ECO:0000313" key="5">
    <source>
        <dbReference type="EMBL" id="MBA2850718.1"/>
    </source>
</evidence>
<dbReference type="KEGG" id="mmad:MMJJ_01100"/>
<dbReference type="Gene3D" id="3.30.1330.10">
    <property type="entry name" value="PurM-like, N-terminal domain"/>
    <property type="match status" value="1"/>
</dbReference>
<dbReference type="InterPro" id="IPR036676">
    <property type="entry name" value="PurM-like_C_sf"/>
</dbReference>
<protein>
    <submittedName>
        <fullName evidence="4">Phosphoribosylformylglycinamidine cyclo-ligase</fullName>
        <ecNumber evidence="4">6.3.3.1</ecNumber>
    </submittedName>
    <submittedName>
        <fullName evidence="3">Phosphoribosylformylglycinamidine synthase 2</fullName>
        <ecNumber evidence="3">6.3.5.3</ecNumber>
    </submittedName>
</protein>
<sequence length="293" mass="32491">MENIEYEINYAIEHMMENNYPRKEFWGMDSKVPGLSCGIRAGDDGVVIGKSVYNMEGPYPLILGSKTALIHTTCDIVAMGAKPLYAMDAIQAANEEEIEIAIDGLKKQSIGLNIPIIGGNTQTIESLKSCMSVVVFGELISDKIIRDSGSKDNDVMLMLGHPVEGDIGERVQKAKNKFDTFLDILKNDIEVHACKDASRGGWLCNILEMLLKAQNGVEITGLPYPRATRYLGTYLVSVPEDEVSNILEIAVKHRCPLTPFGRVTSEKVLKIGNNEYIDNEKMNELIKNFPYKS</sequence>
<reference evidence="9 10" key="3">
    <citation type="submission" date="2020-07" db="EMBL/GenBank/DDBJ databases">
        <title>Genomic Encyclopedia of Type Strains, Phase IV (KMG-V): Genome sequencing to study the core and pangenomes of soil and plant-associated prokaryotes.</title>
        <authorList>
            <person name="Whitman W."/>
        </authorList>
    </citation>
    <scope>NUCLEOTIDE SEQUENCE [LARGE SCALE GENOMIC DNA]</scope>
    <source>
        <strain evidence="5 9">A1</strain>
        <strain evidence="4 11">A5</strain>
        <strain evidence="6 10">C13</strain>
        <strain evidence="7 12">D1</strain>
    </source>
</reference>
<dbReference type="EC" id="6.3.3.1" evidence="4"/>
<dbReference type="Proteomes" id="UP000567099">
    <property type="component" value="Unassembled WGS sequence"/>
</dbReference>
<dbReference type="EMBL" id="JACHED010000001">
    <property type="protein sequence ID" value="MBB6496140.1"/>
    <property type="molecule type" value="Genomic_DNA"/>
</dbReference>
<evidence type="ECO:0000313" key="7">
    <source>
        <dbReference type="EMBL" id="MBB6496140.1"/>
    </source>
</evidence>
<evidence type="ECO:0000313" key="11">
    <source>
        <dbReference type="Proteomes" id="UP000571854"/>
    </source>
</evidence>
<dbReference type="RefSeq" id="WP_104837208.1">
    <property type="nucleotide sequence ID" value="NZ_CP026606.1"/>
</dbReference>
<dbReference type="EMBL" id="JACDUO010000001">
    <property type="protein sequence ID" value="MBA2863854.1"/>
    <property type="molecule type" value="Genomic_DNA"/>
</dbReference>
<name>A0A2L1C875_METMI</name>
<evidence type="ECO:0000313" key="8">
    <source>
        <dbReference type="Proteomes" id="UP000239462"/>
    </source>
</evidence>
<dbReference type="InterPro" id="IPR010918">
    <property type="entry name" value="PurM-like_C_dom"/>
</dbReference>
<dbReference type="EMBL" id="JACDUJ010000001">
    <property type="protein sequence ID" value="MBA2846768.1"/>
    <property type="molecule type" value="Genomic_DNA"/>
</dbReference>
<evidence type="ECO:0000313" key="9">
    <source>
        <dbReference type="Proteomes" id="UP000564425"/>
    </source>
</evidence>
<dbReference type="Pfam" id="PF02769">
    <property type="entry name" value="AIRS_C"/>
    <property type="match status" value="1"/>
</dbReference>
<dbReference type="EC" id="6.3.5.3" evidence="3"/>
<dbReference type="Proteomes" id="UP000564425">
    <property type="component" value="Unassembled WGS sequence"/>
</dbReference>
<dbReference type="PANTHER" id="PTHR30270:SF3">
    <property type="entry name" value="THIAMINE-MONOPHOSPHATE KINASE"/>
    <property type="match status" value="1"/>
</dbReference>
<dbReference type="GO" id="GO:0009228">
    <property type="term" value="P:thiamine biosynthetic process"/>
    <property type="evidence" value="ECO:0007669"/>
    <property type="project" value="InterPro"/>
</dbReference>
<reference evidence="8" key="1">
    <citation type="journal article" date="2018" name="Genome Announc.">
        <title>Complete Genome Sequence of the Methanococcus maripaludis Type Strain JJ (DSM 2067), a Model for Selenoprotein Synthesis in Archaea.</title>
        <authorList>
            <person name="Poehlein A."/>
            <person name="Heym D."/>
            <person name="Quitzke V."/>
            <person name="Fersch J."/>
            <person name="Daniel R."/>
            <person name="Rother M."/>
        </authorList>
    </citation>
    <scope>NUCLEOTIDE SEQUENCE [LARGE SCALE GENOMIC DNA]</scope>
    <source>
        <strain evidence="8">DSM 2067</strain>
    </source>
</reference>
<dbReference type="GO" id="GO:0004641">
    <property type="term" value="F:phosphoribosylformylglycinamidine cyclo-ligase activity"/>
    <property type="evidence" value="ECO:0007669"/>
    <property type="project" value="UniProtKB-EC"/>
</dbReference>
<feature type="domain" description="PurM-like C-terminal" evidence="2">
    <location>
        <begin position="181"/>
        <end position="270"/>
    </location>
</feature>